<dbReference type="PRINTS" id="PR00344">
    <property type="entry name" value="BCTRLSENSOR"/>
</dbReference>
<proteinExistence type="predicted"/>
<organism evidence="5 6">
    <name type="scientific">Pseudoalteromonas piscicida</name>
    <dbReference type="NCBI Taxonomy" id="43662"/>
    <lineage>
        <taxon>Bacteria</taxon>
        <taxon>Pseudomonadati</taxon>
        <taxon>Pseudomonadota</taxon>
        <taxon>Gammaproteobacteria</taxon>
        <taxon>Alteromonadales</taxon>
        <taxon>Pseudoalteromonadaceae</taxon>
        <taxon>Pseudoalteromonas</taxon>
    </lineage>
</organism>
<keyword evidence="5" id="KW-0808">Transferase</keyword>
<keyword evidence="5" id="KW-0418">Kinase</keyword>
<dbReference type="EMBL" id="NKHF01000023">
    <property type="protein sequence ID" value="PCK32862.1"/>
    <property type="molecule type" value="Genomic_DNA"/>
</dbReference>
<dbReference type="GO" id="GO:0005886">
    <property type="term" value="C:plasma membrane"/>
    <property type="evidence" value="ECO:0007669"/>
    <property type="project" value="TreeGrafter"/>
</dbReference>
<evidence type="ECO:0000259" key="4">
    <source>
        <dbReference type="PROSITE" id="PS50109"/>
    </source>
</evidence>
<dbReference type="Gene3D" id="1.10.287.130">
    <property type="match status" value="1"/>
</dbReference>
<dbReference type="InterPro" id="IPR004358">
    <property type="entry name" value="Sig_transdc_His_kin-like_C"/>
</dbReference>
<dbReference type="PANTHER" id="PTHR45569">
    <property type="entry name" value="SENSOR PROTEIN KDPD"/>
    <property type="match status" value="1"/>
</dbReference>
<protein>
    <recommendedName>
        <fullName evidence="2">histidine kinase</fullName>
        <ecNumber evidence="2">2.7.13.3</ecNumber>
    </recommendedName>
</protein>
<feature type="domain" description="Histidine kinase" evidence="4">
    <location>
        <begin position="218"/>
        <end position="417"/>
    </location>
</feature>
<dbReference type="PROSITE" id="PS50109">
    <property type="entry name" value="HIS_KIN"/>
    <property type="match status" value="1"/>
</dbReference>
<keyword evidence="3" id="KW-0812">Transmembrane</keyword>
<dbReference type="OrthoDB" id="9806130at2"/>
<evidence type="ECO:0000256" key="1">
    <source>
        <dbReference type="ARBA" id="ARBA00000085"/>
    </source>
</evidence>
<dbReference type="GO" id="GO:0000155">
    <property type="term" value="F:phosphorelay sensor kinase activity"/>
    <property type="evidence" value="ECO:0007669"/>
    <property type="project" value="InterPro"/>
</dbReference>
<dbReference type="Pfam" id="PF02518">
    <property type="entry name" value="HATPase_c"/>
    <property type="match status" value="1"/>
</dbReference>
<dbReference type="InterPro" id="IPR036097">
    <property type="entry name" value="HisK_dim/P_sf"/>
</dbReference>
<keyword evidence="3" id="KW-1133">Transmembrane helix</keyword>
<dbReference type="Proteomes" id="UP000228621">
    <property type="component" value="Unassembled WGS sequence"/>
</dbReference>
<evidence type="ECO:0000256" key="2">
    <source>
        <dbReference type="ARBA" id="ARBA00012438"/>
    </source>
</evidence>
<dbReference type="RefSeq" id="WP_099640932.1">
    <property type="nucleotide sequence ID" value="NZ_NKHF01000023.1"/>
</dbReference>
<dbReference type="SUPFAM" id="SSF47384">
    <property type="entry name" value="Homodimeric domain of signal transducing histidine kinase"/>
    <property type="match status" value="1"/>
</dbReference>
<dbReference type="InterPro" id="IPR003594">
    <property type="entry name" value="HATPase_dom"/>
</dbReference>
<name>A0A2A5JTQ7_PSEO7</name>
<dbReference type="AlphaFoldDB" id="A0A2A5JTQ7"/>
<evidence type="ECO:0000313" key="5">
    <source>
        <dbReference type="EMBL" id="PCK32862.1"/>
    </source>
</evidence>
<feature type="transmembrane region" description="Helical" evidence="3">
    <location>
        <begin position="31"/>
        <end position="51"/>
    </location>
</feature>
<dbReference type="PANTHER" id="PTHR45569:SF1">
    <property type="entry name" value="SENSOR PROTEIN KDPD"/>
    <property type="match status" value="1"/>
</dbReference>
<evidence type="ECO:0000313" key="6">
    <source>
        <dbReference type="Proteomes" id="UP000228621"/>
    </source>
</evidence>
<dbReference type="EC" id="2.7.13.3" evidence="2"/>
<keyword evidence="3" id="KW-0472">Membrane</keyword>
<dbReference type="InterPro" id="IPR005467">
    <property type="entry name" value="His_kinase_dom"/>
</dbReference>
<accession>A0A2A5JTQ7</accession>
<dbReference type="SMART" id="SM00387">
    <property type="entry name" value="HATPase_c"/>
    <property type="match status" value="1"/>
</dbReference>
<dbReference type="InterPro" id="IPR036890">
    <property type="entry name" value="HATPase_C_sf"/>
</dbReference>
<comment type="catalytic activity">
    <reaction evidence="1">
        <text>ATP + protein L-histidine = ADP + protein N-phospho-L-histidine.</text>
        <dbReference type="EC" id="2.7.13.3"/>
    </reaction>
</comment>
<keyword evidence="6" id="KW-1185">Reference proteome</keyword>
<evidence type="ECO:0000256" key="3">
    <source>
        <dbReference type="SAM" id="Phobius"/>
    </source>
</evidence>
<comment type="caution">
    <text evidence="5">The sequence shown here is derived from an EMBL/GenBank/DDBJ whole genome shotgun (WGS) entry which is preliminary data.</text>
</comment>
<sequence>MFYRFGHWLLSALLLVITNVLLLVHDYPATLIMLIDLVFALCFALLAYKYGSTRQNTINLIDTLLISLRQGDYALRAVHGKDAQLRSTVEHLNALAQTMQADQRALAEQSDLLKQIIEKLDCALIVFDSQSVAFANSYAERTFFDCYRDDAWHWFQSLQSQQKQGKVSLMLEGTEHAFLLEHDSCYIANKPHTLLVLKQLDSILYQQEKDALQRFVRILSHEINNTLAPIGTVARSLTKRLNGELDIERFNSGLSLINERANYLKSFMGNYASLAKLPPAHKQIVALNEFCAQLHSIYPQLKIESTADLLGFFDTSQIKQVLCHLINNAQEASTPSPEVTLSITPDADKLVFSVTDTGPGFSNLNEAAEAFYTTKADGNGIGLMLSRIIIENHGGQLKLGNNPSGGAKVGFSVERGGS</sequence>
<dbReference type="SUPFAM" id="SSF55874">
    <property type="entry name" value="ATPase domain of HSP90 chaperone/DNA topoisomerase II/histidine kinase"/>
    <property type="match status" value="1"/>
</dbReference>
<gene>
    <name evidence="5" type="ORF">CEX98_04535</name>
</gene>
<dbReference type="Gene3D" id="3.30.565.10">
    <property type="entry name" value="Histidine kinase-like ATPase, C-terminal domain"/>
    <property type="match status" value="1"/>
</dbReference>
<dbReference type="InterPro" id="IPR052023">
    <property type="entry name" value="Histidine_kinase_KdpD"/>
</dbReference>
<reference evidence="6" key="1">
    <citation type="journal article" date="2019" name="Genome Announc.">
        <title>Draft Genome Sequence of Pseudoalteromonas piscicida Strain 36Y ROTHPW, an Hypersaline Seawater Isolate from the South Coast of Sonora, Mexico.</title>
        <authorList>
            <person name="Sanchez-Diaz R."/>
            <person name="Molina-Garza Z.J."/>
            <person name="Cruz-Suarez L.E."/>
            <person name="Selvin J."/>
            <person name="Kiran G.S."/>
            <person name="Ibarra-Gamez J.C."/>
            <person name="Gomez-Gil B."/>
            <person name="Galaviz-Silva L."/>
        </authorList>
    </citation>
    <scope>NUCLEOTIDE SEQUENCE [LARGE SCALE GENOMIC DNA]</scope>
    <source>
        <strain evidence="6">36Y_RITHPW</strain>
    </source>
</reference>
<feature type="transmembrane region" description="Helical" evidence="3">
    <location>
        <begin position="6"/>
        <end position="24"/>
    </location>
</feature>